<accession>A0ABP0EDT6</accession>
<name>A0ABP0EDT6_9ASCO</name>
<proteinExistence type="predicted"/>
<dbReference type="CDD" id="cd20557">
    <property type="entry name" value="CYCLIN_ScPCL1-like"/>
    <property type="match status" value="1"/>
</dbReference>
<sequence>MMISPLYVDLYIDTAFGIMGSNSRRASPTTVPTSCATNNSFSEPHAYLHNLIITSQLSLQNLSISLYFLYKYNLNQVVVNDPALDSALPLYLIVTSLVLSNKTFDDQSYTLKTWVNICNGIMTPMQTPIKIDFQLLKSLEIYFMNCLDYKLSFKAMDQDVSFWNMLKNAGHSVEWTETLKFAVTVKNRCDDKFAEFSDSVVVPALAPAPAPAPVSVPTTVSGPVCGGIVYCSTPSYTSTQLISPTITPIASTSASVATSVVTTATAAAAAAHFYSPLTPITPCYQPLPKRRRVNPAADIFSSTPTSLPPADYPIVSKPRLTGTTTSSNLLHLVPTPQHGSFYNYPPQCPHVQSYPMAQIPHSYKFTF</sequence>
<evidence type="ECO:0000313" key="1">
    <source>
        <dbReference type="EMBL" id="CAK7908957.1"/>
    </source>
</evidence>
<keyword evidence="2" id="KW-1185">Reference proteome</keyword>
<evidence type="ECO:0008006" key="3">
    <source>
        <dbReference type="Google" id="ProtNLM"/>
    </source>
</evidence>
<dbReference type="Proteomes" id="UP001497600">
    <property type="component" value="Chromosome E"/>
</dbReference>
<gene>
    <name evidence="1" type="ORF">CAAN4_E12574</name>
</gene>
<reference evidence="1 2" key="1">
    <citation type="submission" date="2024-01" db="EMBL/GenBank/DDBJ databases">
        <authorList>
            <consortium name="Genoscope - CEA"/>
            <person name="William W."/>
        </authorList>
    </citation>
    <scope>NUCLEOTIDE SEQUENCE [LARGE SCALE GENOMIC DNA]</scope>
    <source>
        <strain evidence="1 2">29B2s-10</strain>
    </source>
</reference>
<dbReference type="Gene3D" id="1.10.472.10">
    <property type="entry name" value="Cyclin-like"/>
    <property type="match status" value="1"/>
</dbReference>
<organism evidence="1 2">
    <name type="scientific">[Candida] anglica</name>
    <dbReference type="NCBI Taxonomy" id="148631"/>
    <lineage>
        <taxon>Eukaryota</taxon>
        <taxon>Fungi</taxon>
        <taxon>Dikarya</taxon>
        <taxon>Ascomycota</taxon>
        <taxon>Saccharomycotina</taxon>
        <taxon>Pichiomycetes</taxon>
        <taxon>Debaryomycetaceae</taxon>
        <taxon>Kurtzmaniella</taxon>
    </lineage>
</organism>
<protein>
    <recommendedName>
        <fullName evidence="3">Cyclin N-terminal domain-containing protein</fullName>
    </recommendedName>
</protein>
<dbReference type="EMBL" id="OZ004257">
    <property type="protein sequence ID" value="CAK7908957.1"/>
    <property type="molecule type" value="Genomic_DNA"/>
</dbReference>
<evidence type="ECO:0000313" key="2">
    <source>
        <dbReference type="Proteomes" id="UP001497600"/>
    </source>
</evidence>